<dbReference type="CDD" id="cd00383">
    <property type="entry name" value="trans_reg_C"/>
    <property type="match status" value="1"/>
</dbReference>
<accession>A0ABT3JFR7</accession>
<keyword evidence="1 3" id="KW-0238">DNA-binding</keyword>
<dbReference type="Pfam" id="PF00486">
    <property type="entry name" value="Trans_reg_C"/>
    <property type="match status" value="1"/>
</dbReference>
<dbReference type="InterPro" id="IPR001867">
    <property type="entry name" value="OmpR/PhoB-type_DNA-bd"/>
</dbReference>
<dbReference type="Gene3D" id="1.10.10.10">
    <property type="entry name" value="Winged helix-like DNA-binding domain superfamily/Winged helix DNA-binding domain"/>
    <property type="match status" value="1"/>
</dbReference>
<dbReference type="Pfam" id="PF00072">
    <property type="entry name" value="Response_reg"/>
    <property type="match status" value="1"/>
</dbReference>
<keyword evidence="2" id="KW-0597">Phosphoprotein</keyword>
<dbReference type="SMART" id="SM00448">
    <property type="entry name" value="REC"/>
    <property type="match status" value="1"/>
</dbReference>
<dbReference type="SMART" id="SM00862">
    <property type="entry name" value="Trans_reg_C"/>
    <property type="match status" value="1"/>
</dbReference>
<sequence length="228" mass="25376">MNKLNILVVEDELGIVRVLERTLTATGAAVRIAWNGREALACLKVDKYDVVLCDLGLPDLDGHELVAKIREDSDIPIIVLSARADEQDRIKALDAGADDFVAKPFSAGELLARIRAAVRRRSPTRGARRIRFGELEVDLDRRRVVLHGQEISLSVREHSLLTLLAQSVDGIATHRQIIERVWGREASAETQSVRVLVGQLRQKLEQDPSTPRILRTEPGVGYRLTKAD</sequence>
<evidence type="ECO:0000313" key="6">
    <source>
        <dbReference type="EMBL" id="MCW3797620.1"/>
    </source>
</evidence>
<comment type="caution">
    <text evidence="6">The sequence shown here is derived from an EMBL/GenBank/DDBJ whole genome shotgun (WGS) entry which is preliminary data.</text>
</comment>
<dbReference type="EMBL" id="JAPDOB010000001">
    <property type="protein sequence ID" value="MCW3797620.1"/>
    <property type="molecule type" value="Genomic_DNA"/>
</dbReference>
<feature type="modified residue" description="4-aspartylphosphate" evidence="2">
    <location>
        <position position="54"/>
    </location>
</feature>
<gene>
    <name evidence="6" type="ORF">OMW55_07365</name>
</gene>
<dbReference type="PANTHER" id="PTHR48111:SF50">
    <property type="entry name" value="KDP OPERON TRANSCRIPTIONAL REGULATORY PROTEIN KDPE"/>
    <property type="match status" value="1"/>
</dbReference>
<dbReference type="InterPro" id="IPR001789">
    <property type="entry name" value="Sig_transdc_resp-reg_receiver"/>
</dbReference>
<dbReference type="PROSITE" id="PS50110">
    <property type="entry name" value="RESPONSE_REGULATORY"/>
    <property type="match status" value="1"/>
</dbReference>
<feature type="domain" description="OmpR/PhoB-type" evidence="5">
    <location>
        <begin position="127"/>
        <end position="226"/>
    </location>
</feature>
<dbReference type="Proteomes" id="UP001526246">
    <property type="component" value="Unassembled WGS sequence"/>
</dbReference>
<evidence type="ECO:0000256" key="2">
    <source>
        <dbReference type="PROSITE-ProRule" id="PRU00169"/>
    </source>
</evidence>
<dbReference type="SUPFAM" id="SSF52172">
    <property type="entry name" value="CheY-like"/>
    <property type="match status" value="1"/>
</dbReference>
<dbReference type="Gene3D" id="6.10.250.690">
    <property type="match status" value="1"/>
</dbReference>
<dbReference type="PANTHER" id="PTHR48111">
    <property type="entry name" value="REGULATOR OF RPOS"/>
    <property type="match status" value="1"/>
</dbReference>
<evidence type="ECO:0000259" key="5">
    <source>
        <dbReference type="PROSITE" id="PS51755"/>
    </source>
</evidence>
<dbReference type="RefSeq" id="WP_264881939.1">
    <property type="nucleotide sequence ID" value="NZ_JAPDOB010000001.1"/>
</dbReference>
<dbReference type="PROSITE" id="PS51755">
    <property type="entry name" value="OMPR_PHOB"/>
    <property type="match status" value="1"/>
</dbReference>
<dbReference type="Gene3D" id="3.40.50.2300">
    <property type="match status" value="1"/>
</dbReference>
<keyword evidence="7" id="KW-1185">Reference proteome</keyword>
<evidence type="ECO:0000313" key="7">
    <source>
        <dbReference type="Proteomes" id="UP001526246"/>
    </source>
</evidence>
<dbReference type="InterPro" id="IPR011006">
    <property type="entry name" value="CheY-like_superfamily"/>
</dbReference>
<evidence type="ECO:0000256" key="3">
    <source>
        <dbReference type="PROSITE-ProRule" id="PRU01091"/>
    </source>
</evidence>
<name>A0ABT3JFR7_9SPHN</name>
<organism evidence="6 7">
    <name type="scientific">Sphingomonas arvum</name>
    <dbReference type="NCBI Taxonomy" id="2992113"/>
    <lineage>
        <taxon>Bacteria</taxon>
        <taxon>Pseudomonadati</taxon>
        <taxon>Pseudomonadota</taxon>
        <taxon>Alphaproteobacteria</taxon>
        <taxon>Sphingomonadales</taxon>
        <taxon>Sphingomonadaceae</taxon>
        <taxon>Sphingomonas</taxon>
    </lineage>
</organism>
<evidence type="ECO:0000256" key="1">
    <source>
        <dbReference type="ARBA" id="ARBA00023125"/>
    </source>
</evidence>
<feature type="domain" description="Response regulatory" evidence="4">
    <location>
        <begin position="5"/>
        <end position="118"/>
    </location>
</feature>
<protein>
    <submittedName>
        <fullName evidence="6">Response regulator transcription factor</fullName>
    </submittedName>
</protein>
<evidence type="ECO:0000259" key="4">
    <source>
        <dbReference type="PROSITE" id="PS50110"/>
    </source>
</evidence>
<reference evidence="6 7" key="1">
    <citation type="submission" date="2022-10" db="EMBL/GenBank/DDBJ databases">
        <title>Sphingomonas sp.</title>
        <authorList>
            <person name="Jin C."/>
        </authorList>
    </citation>
    <scope>NUCLEOTIDE SEQUENCE [LARGE SCALE GENOMIC DNA]</scope>
    <source>
        <strain evidence="6 7">BN140010</strain>
    </source>
</reference>
<proteinExistence type="predicted"/>
<dbReference type="InterPro" id="IPR036388">
    <property type="entry name" value="WH-like_DNA-bd_sf"/>
</dbReference>
<dbReference type="InterPro" id="IPR039420">
    <property type="entry name" value="WalR-like"/>
</dbReference>
<feature type="DNA-binding region" description="OmpR/PhoB-type" evidence="3">
    <location>
        <begin position="127"/>
        <end position="226"/>
    </location>
</feature>